<reference evidence="3 4" key="1">
    <citation type="submission" date="2022-11" db="EMBL/GenBank/DDBJ databases">
        <title>Brucella sp. YY2X, whole genome shotgun sequencing project.</title>
        <authorList>
            <person name="Yang Y."/>
        </authorList>
    </citation>
    <scope>NUCLEOTIDE SEQUENCE [LARGE SCALE GENOMIC DNA]</scope>
    <source>
        <strain evidence="3 4">YY2X</strain>
    </source>
</reference>
<dbReference type="EMBL" id="JAPHAV010000001">
    <property type="protein sequence ID" value="MCX2695634.1"/>
    <property type="molecule type" value="Genomic_DNA"/>
</dbReference>
<evidence type="ECO:0000313" key="4">
    <source>
        <dbReference type="Proteomes" id="UP001301216"/>
    </source>
</evidence>
<organism evidence="3 4">
    <name type="scientific">Ochrobactrum chromiisoli</name>
    <dbReference type="NCBI Taxonomy" id="2993941"/>
    <lineage>
        <taxon>Bacteria</taxon>
        <taxon>Pseudomonadati</taxon>
        <taxon>Pseudomonadota</taxon>
        <taxon>Alphaproteobacteria</taxon>
        <taxon>Hyphomicrobiales</taxon>
        <taxon>Brucellaceae</taxon>
        <taxon>Brucella/Ochrobactrum group</taxon>
        <taxon>Ochrobactrum</taxon>
    </lineage>
</organism>
<feature type="domain" description="Amidohydrolase-related" evidence="2">
    <location>
        <begin position="3"/>
        <end position="282"/>
    </location>
</feature>
<comment type="caution">
    <text evidence="3">The sequence shown here is derived from an EMBL/GenBank/DDBJ whole genome shotgun (WGS) entry which is preliminary data.</text>
</comment>
<name>A0ABT3QJ66_9HYPH</name>
<evidence type="ECO:0000259" key="2">
    <source>
        <dbReference type="Pfam" id="PF04909"/>
    </source>
</evidence>
<dbReference type="InterPro" id="IPR006680">
    <property type="entry name" value="Amidohydro-rel"/>
</dbReference>
<sequence>MIIDTHLHLIDKSTLNYPWLADVPALNRDFLFETYRQQAERCGIHAALHMEVDVAADAIEAETKHIQDISIANGGFIKGAIASCRPEEPGFAAYLEQSLRNPFIKGFRRVLHVVPDELSEGALFRENIKRLQSTGLTFDLCALPHQIDKVLALADLAPDLQFVLDHCGVPDIKSGALEVWQKGITEIAQRDNVVAKISGVVAYAKPECWTVETLRPYAEHVIQSFGWERIVWGSDWPVCTLASNVDAGLSTWVATTHALIIGCSEDEKALLLADNARRLWKL</sequence>
<dbReference type="RefSeq" id="WP_265982808.1">
    <property type="nucleotide sequence ID" value="NZ_JAPHAV010000001.1"/>
</dbReference>
<keyword evidence="4" id="KW-1185">Reference proteome</keyword>
<dbReference type="Gene3D" id="3.20.20.140">
    <property type="entry name" value="Metal-dependent hydrolases"/>
    <property type="match status" value="1"/>
</dbReference>
<evidence type="ECO:0000256" key="1">
    <source>
        <dbReference type="ARBA" id="ARBA00038310"/>
    </source>
</evidence>
<dbReference type="SUPFAM" id="SSF51556">
    <property type="entry name" value="Metallo-dependent hydrolases"/>
    <property type="match status" value="1"/>
</dbReference>
<dbReference type="Proteomes" id="UP001301216">
    <property type="component" value="Unassembled WGS sequence"/>
</dbReference>
<protein>
    <submittedName>
        <fullName evidence="3">Amidohydrolase</fullName>
    </submittedName>
</protein>
<evidence type="ECO:0000313" key="3">
    <source>
        <dbReference type="EMBL" id="MCX2695634.1"/>
    </source>
</evidence>
<dbReference type="Pfam" id="PF04909">
    <property type="entry name" value="Amidohydro_2"/>
    <property type="match status" value="1"/>
</dbReference>
<dbReference type="PANTHER" id="PTHR43569">
    <property type="entry name" value="AMIDOHYDROLASE"/>
    <property type="match status" value="1"/>
</dbReference>
<gene>
    <name evidence="3" type="ORF">OPR82_02440</name>
</gene>
<accession>A0ABT3QJ66</accession>
<dbReference type="PANTHER" id="PTHR43569:SF2">
    <property type="entry name" value="AMIDOHYDROLASE-RELATED DOMAIN-CONTAINING PROTEIN"/>
    <property type="match status" value="1"/>
</dbReference>
<dbReference type="InterPro" id="IPR032466">
    <property type="entry name" value="Metal_Hydrolase"/>
</dbReference>
<comment type="similarity">
    <text evidence="1">Belongs to the metallo-dependent hydrolases superfamily.</text>
</comment>
<proteinExistence type="inferred from homology"/>
<dbReference type="InterPro" id="IPR052350">
    <property type="entry name" value="Metallo-dep_Lactonases"/>
</dbReference>